<dbReference type="EMBL" id="FQXB01000001">
    <property type="protein sequence ID" value="SHG85267.1"/>
    <property type="molecule type" value="Genomic_DNA"/>
</dbReference>
<sequence length="133" mass="14635">MTTSRSKLSIAAMTFAAFSTPALAQSVPVPSGTEMELFDVIFEENPSVGRFRFIVPAIAPEGLALQFEDVMDDIDYLCDAVVLPALNLNGQKTDLVLISLSEQEIAFGEIDADVTQYFQSFQIIDNTCIWEAF</sequence>
<dbReference type="Pfam" id="PF20107">
    <property type="entry name" value="DUF6497"/>
    <property type="match status" value="1"/>
</dbReference>
<dbReference type="AlphaFoldDB" id="A0A1M5N722"/>
<keyword evidence="1" id="KW-0732">Signal</keyword>
<evidence type="ECO:0000313" key="3">
    <source>
        <dbReference type="Proteomes" id="UP000184074"/>
    </source>
</evidence>
<reference evidence="2 3" key="1">
    <citation type="submission" date="2016-11" db="EMBL/GenBank/DDBJ databases">
        <authorList>
            <person name="Jaros S."/>
            <person name="Januszkiewicz K."/>
            <person name="Wedrychowicz H."/>
        </authorList>
    </citation>
    <scope>NUCLEOTIDE SEQUENCE [LARGE SCALE GENOMIC DNA]</scope>
    <source>
        <strain evidence="2 3">DSM 28715</strain>
    </source>
</reference>
<evidence type="ECO:0000256" key="1">
    <source>
        <dbReference type="SAM" id="SignalP"/>
    </source>
</evidence>
<name>A0A1M5N722_9RHOB</name>
<keyword evidence="3" id="KW-1185">Reference proteome</keyword>
<feature type="chain" id="PRO_5012997007" description="Acetolactate synthase" evidence="1">
    <location>
        <begin position="25"/>
        <end position="133"/>
    </location>
</feature>
<dbReference type="STRING" id="1508389.SAMN05444003_1220"/>
<dbReference type="OrthoDB" id="7862028at2"/>
<dbReference type="Proteomes" id="UP000184074">
    <property type="component" value="Unassembled WGS sequence"/>
</dbReference>
<gene>
    <name evidence="2" type="ORF">SAMN05444003_1220</name>
</gene>
<accession>A0A1M5N722</accession>
<evidence type="ECO:0008006" key="4">
    <source>
        <dbReference type="Google" id="ProtNLM"/>
    </source>
</evidence>
<feature type="signal peptide" evidence="1">
    <location>
        <begin position="1"/>
        <end position="24"/>
    </location>
</feature>
<organism evidence="2 3">
    <name type="scientific">Cognatiyoonia sediminum</name>
    <dbReference type="NCBI Taxonomy" id="1508389"/>
    <lineage>
        <taxon>Bacteria</taxon>
        <taxon>Pseudomonadati</taxon>
        <taxon>Pseudomonadota</taxon>
        <taxon>Alphaproteobacteria</taxon>
        <taxon>Rhodobacterales</taxon>
        <taxon>Paracoccaceae</taxon>
        <taxon>Cognatiyoonia</taxon>
    </lineage>
</organism>
<dbReference type="InterPro" id="IPR045467">
    <property type="entry name" value="DUF6497"/>
</dbReference>
<protein>
    <recommendedName>
        <fullName evidence="4">Acetolactate synthase</fullName>
    </recommendedName>
</protein>
<evidence type="ECO:0000313" key="2">
    <source>
        <dbReference type="EMBL" id="SHG85267.1"/>
    </source>
</evidence>
<proteinExistence type="predicted"/>
<dbReference type="RefSeq" id="WP_072899931.1">
    <property type="nucleotide sequence ID" value="NZ_FQXB01000001.1"/>
</dbReference>